<comment type="catalytic activity">
    <reaction evidence="7">
        <text>[protein]-peptidylproline (omega=180) = [protein]-peptidylproline (omega=0)</text>
        <dbReference type="Rhea" id="RHEA:16237"/>
        <dbReference type="Rhea" id="RHEA-COMP:10747"/>
        <dbReference type="Rhea" id="RHEA-COMP:10748"/>
        <dbReference type="ChEBI" id="CHEBI:83833"/>
        <dbReference type="ChEBI" id="CHEBI:83834"/>
        <dbReference type="EC" id="5.2.1.8"/>
    </reaction>
</comment>
<gene>
    <name evidence="7" type="primary">surA</name>
    <name evidence="9" type="ORF">C2869_10780</name>
</gene>
<evidence type="ECO:0000256" key="3">
    <source>
        <dbReference type="ARBA" id="ARBA00022764"/>
    </source>
</evidence>
<dbReference type="SUPFAM" id="SSF54534">
    <property type="entry name" value="FKBP-like"/>
    <property type="match status" value="2"/>
</dbReference>
<reference evidence="9 10" key="1">
    <citation type="submission" date="2018-01" db="EMBL/GenBank/DDBJ databases">
        <title>Genome sequence of a Cantenovulum-like bacteria.</title>
        <authorList>
            <person name="Tan W.R."/>
            <person name="Lau N.-S."/>
            <person name="Go F."/>
            <person name="Amirul A.-A.A."/>
        </authorList>
    </citation>
    <scope>NUCLEOTIDE SEQUENCE [LARGE SCALE GENOMIC DNA]</scope>
    <source>
        <strain evidence="9 10">CCB-QB4</strain>
    </source>
</reference>
<protein>
    <recommendedName>
        <fullName evidence="7">Chaperone SurA</fullName>
    </recommendedName>
    <alternativeName>
        <fullName evidence="7">Peptidyl-prolyl cis-trans isomerase SurA</fullName>
        <shortName evidence="7">PPIase SurA</shortName>
        <ecNumber evidence="7">5.2.1.8</ecNumber>
    </alternativeName>
    <alternativeName>
        <fullName evidence="7">Rotamase SurA</fullName>
    </alternativeName>
</protein>
<evidence type="ECO:0000256" key="4">
    <source>
        <dbReference type="ARBA" id="ARBA00023110"/>
    </source>
</evidence>
<dbReference type="InterPro" id="IPR046357">
    <property type="entry name" value="PPIase_dom_sf"/>
</dbReference>
<feature type="domain" description="PpiC" evidence="8">
    <location>
        <begin position="174"/>
        <end position="275"/>
    </location>
</feature>
<dbReference type="NCBIfam" id="NF008038">
    <property type="entry name" value="PRK10770.1"/>
    <property type="match status" value="1"/>
</dbReference>
<evidence type="ECO:0000259" key="8">
    <source>
        <dbReference type="PROSITE" id="PS50198"/>
    </source>
</evidence>
<accession>A0A2S0VXQ5</accession>
<dbReference type="InterPro" id="IPR050280">
    <property type="entry name" value="OMP_Chaperone_SurA"/>
</dbReference>
<dbReference type="GO" id="GO:0030288">
    <property type="term" value="C:outer membrane-bounded periplasmic space"/>
    <property type="evidence" value="ECO:0007669"/>
    <property type="project" value="InterPro"/>
</dbReference>
<dbReference type="EC" id="5.2.1.8" evidence="7"/>
<evidence type="ECO:0000256" key="6">
    <source>
        <dbReference type="ARBA" id="ARBA00023235"/>
    </source>
</evidence>
<dbReference type="GO" id="GO:0006457">
    <property type="term" value="P:protein folding"/>
    <property type="evidence" value="ECO:0007669"/>
    <property type="project" value="UniProtKB-UniRule"/>
</dbReference>
<dbReference type="Pfam" id="PF09312">
    <property type="entry name" value="SurA_N"/>
    <property type="match status" value="1"/>
</dbReference>
<organism evidence="9 10">
    <name type="scientific">Saccharobesus litoralis</name>
    <dbReference type="NCBI Taxonomy" id="2172099"/>
    <lineage>
        <taxon>Bacteria</taxon>
        <taxon>Pseudomonadati</taxon>
        <taxon>Pseudomonadota</taxon>
        <taxon>Gammaproteobacteria</taxon>
        <taxon>Alteromonadales</taxon>
        <taxon>Alteromonadaceae</taxon>
        <taxon>Saccharobesus</taxon>
    </lineage>
</organism>
<evidence type="ECO:0000256" key="5">
    <source>
        <dbReference type="ARBA" id="ARBA00023186"/>
    </source>
</evidence>
<dbReference type="InterPro" id="IPR000297">
    <property type="entry name" value="PPIase_PpiC"/>
</dbReference>
<feature type="signal peptide" evidence="7">
    <location>
        <begin position="1"/>
        <end position="21"/>
    </location>
</feature>
<comment type="function">
    <text evidence="7">Chaperone involved in the correct folding and assembly of outer membrane proteins. Recognizes specific patterns of aromatic residues and the orientation of their side chains, which are found more frequently in integral outer membrane proteins. May act in both early periplasmic and late outer membrane-associated steps of protein maturation.</text>
</comment>
<dbReference type="EMBL" id="CP026604">
    <property type="protein sequence ID" value="AWB68991.1"/>
    <property type="molecule type" value="Genomic_DNA"/>
</dbReference>
<dbReference type="PROSITE" id="PS01096">
    <property type="entry name" value="PPIC_PPIASE_1"/>
    <property type="match status" value="1"/>
</dbReference>
<evidence type="ECO:0000256" key="7">
    <source>
        <dbReference type="HAMAP-Rule" id="MF_01183"/>
    </source>
</evidence>
<keyword evidence="2 7" id="KW-0677">Repeat</keyword>
<keyword evidence="4 7" id="KW-0697">Rotamase</keyword>
<dbReference type="AlphaFoldDB" id="A0A2S0VXQ5"/>
<dbReference type="InterPro" id="IPR027304">
    <property type="entry name" value="Trigger_fact/SurA_dom_sf"/>
</dbReference>
<dbReference type="InterPro" id="IPR023034">
    <property type="entry name" value="PPIase_SurA"/>
</dbReference>
<evidence type="ECO:0000256" key="1">
    <source>
        <dbReference type="ARBA" id="ARBA00022729"/>
    </source>
</evidence>
<dbReference type="OrthoDB" id="14196at2"/>
<sequence precursor="true">MKFKKALGLLVATLLCSQAFAAKLLDKAAVIVDRGVILESEIASMVTEIKANALKNNQKLPSDKALRTQVTERLILRELQMQMAERAGFQVSDSQLQDTLVNIAQSQGMTIEQLKRTIDAAGLQGKTWEAFRDEIRIELITNEVRRSSVSRRVYVSPQEINSLVEALQQKGRENDEYHLGHILVGLPSEASAEDIEASKGRAEKVLRLLNDGSEFRKMAIASSSGEKALDGGDLGWMNINEMPTLFAEAVEGAKKGAFIGPIRSGAGFHILTIFDVRGREIVEVTETNSRHILIKPSIILSDAKAKEMLQTFLKDIKAGEADFAELAKKHSADPGSAAKGGELGWADPNVFVPEFRDALNSLQKDEFTGPFKTDHGWHIVQLIDRRKQDKTQSMQEEQAYQMLFKRKFAEESEAWYRSIRENAFIEILD</sequence>
<dbReference type="GO" id="GO:0042277">
    <property type="term" value="F:peptide binding"/>
    <property type="evidence" value="ECO:0007669"/>
    <property type="project" value="InterPro"/>
</dbReference>
<dbReference type="SUPFAM" id="SSF109998">
    <property type="entry name" value="Triger factor/SurA peptide-binding domain-like"/>
    <property type="match status" value="1"/>
</dbReference>
<dbReference type="KEGG" id="cate:C2869_10780"/>
<dbReference type="Pfam" id="PF00639">
    <property type="entry name" value="Rotamase"/>
    <property type="match status" value="2"/>
</dbReference>
<dbReference type="PROSITE" id="PS50198">
    <property type="entry name" value="PPIC_PPIASE_2"/>
    <property type="match status" value="2"/>
</dbReference>
<evidence type="ECO:0000313" key="10">
    <source>
        <dbReference type="Proteomes" id="UP000244441"/>
    </source>
</evidence>
<dbReference type="RefSeq" id="WP_108605032.1">
    <property type="nucleotide sequence ID" value="NZ_CP026604.1"/>
</dbReference>
<dbReference type="GO" id="GO:0050821">
    <property type="term" value="P:protein stabilization"/>
    <property type="evidence" value="ECO:0007669"/>
    <property type="project" value="InterPro"/>
</dbReference>
<dbReference type="GO" id="GO:0043165">
    <property type="term" value="P:Gram-negative-bacterium-type cell outer membrane assembly"/>
    <property type="evidence" value="ECO:0007669"/>
    <property type="project" value="InterPro"/>
</dbReference>
<evidence type="ECO:0000256" key="2">
    <source>
        <dbReference type="ARBA" id="ARBA00022737"/>
    </source>
</evidence>
<dbReference type="Gene3D" id="1.10.4030.10">
    <property type="entry name" value="Porin chaperone SurA, peptide-binding domain"/>
    <property type="match status" value="2"/>
</dbReference>
<dbReference type="Proteomes" id="UP000244441">
    <property type="component" value="Chromosome"/>
</dbReference>
<dbReference type="GO" id="GO:0051082">
    <property type="term" value="F:unfolded protein binding"/>
    <property type="evidence" value="ECO:0007669"/>
    <property type="project" value="UniProtKB-UniRule"/>
</dbReference>
<dbReference type="Gene3D" id="3.10.50.40">
    <property type="match status" value="2"/>
</dbReference>
<keyword evidence="10" id="KW-1185">Reference proteome</keyword>
<keyword evidence="3 7" id="KW-0574">Periplasm</keyword>
<feature type="domain" description="PpiC" evidence="8">
    <location>
        <begin position="284"/>
        <end position="384"/>
    </location>
</feature>
<keyword evidence="6 7" id="KW-0413">Isomerase</keyword>
<dbReference type="InterPro" id="IPR015391">
    <property type="entry name" value="SurA_N"/>
</dbReference>
<comment type="subcellular location">
    <subcellularLocation>
        <location evidence="7">Periplasm</location>
    </subcellularLocation>
    <text evidence="7">Is capable of associating with the outer membrane.</text>
</comment>
<dbReference type="GO" id="GO:0003755">
    <property type="term" value="F:peptidyl-prolyl cis-trans isomerase activity"/>
    <property type="evidence" value="ECO:0007669"/>
    <property type="project" value="UniProtKB-UniRule"/>
</dbReference>
<dbReference type="PANTHER" id="PTHR47637:SF1">
    <property type="entry name" value="CHAPERONE SURA"/>
    <property type="match status" value="1"/>
</dbReference>
<dbReference type="InterPro" id="IPR023058">
    <property type="entry name" value="PPIase_PpiC_CS"/>
</dbReference>
<feature type="chain" id="PRO_5015791803" description="Chaperone SurA" evidence="7">
    <location>
        <begin position="22"/>
        <end position="429"/>
    </location>
</feature>
<name>A0A2S0VXQ5_9ALTE</name>
<keyword evidence="1 7" id="KW-0732">Signal</keyword>
<proteinExistence type="inferred from homology"/>
<keyword evidence="5 7" id="KW-0143">Chaperone</keyword>
<dbReference type="PANTHER" id="PTHR47637">
    <property type="entry name" value="CHAPERONE SURA"/>
    <property type="match status" value="1"/>
</dbReference>
<evidence type="ECO:0000313" key="9">
    <source>
        <dbReference type="EMBL" id="AWB68991.1"/>
    </source>
</evidence>
<dbReference type="HAMAP" id="MF_01183">
    <property type="entry name" value="Chaperone_SurA"/>
    <property type="match status" value="1"/>
</dbReference>
<comment type="domain">
    <text evidence="7">The PPIase activity resides only in the second parvulin domain. The N-terminal region and the C-terminal tail are necessary and sufficient for the chaperone activity of SurA. The PPIase activity is dispensable for SurA to function as a chaperone. The N-terminal region and the C-terminal tail are also required for porin recognition.</text>
</comment>